<organism evidence="1 2">
    <name type="scientific">Streptomyces alanosinicus</name>
    <dbReference type="NCBI Taxonomy" id="68171"/>
    <lineage>
        <taxon>Bacteria</taxon>
        <taxon>Bacillati</taxon>
        <taxon>Actinomycetota</taxon>
        <taxon>Actinomycetes</taxon>
        <taxon>Kitasatosporales</taxon>
        <taxon>Streptomycetaceae</taxon>
        <taxon>Streptomyces</taxon>
    </lineage>
</organism>
<dbReference type="SUPFAM" id="SSF102462">
    <property type="entry name" value="Peptidyl-tRNA hydrolase II"/>
    <property type="match status" value="1"/>
</dbReference>
<gene>
    <name evidence="1" type="ORF">GCM10010339_16050</name>
</gene>
<dbReference type="EMBL" id="BMVG01000002">
    <property type="protein sequence ID" value="GHE00525.1"/>
    <property type="molecule type" value="Genomic_DNA"/>
</dbReference>
<dbReference type="AlphaFoldDB" id="A0A919D1C0"/>
<comment type="caution">
    <text evidence="1">The sequence shown here is derived from an EMBL/GenBank/DDBJ whole genome shotgun (WGS) entry which is preliminary data.</text>
</comment>
<dbReference type="Proteomes" id="UP000655443">
    <property type="component" value="Unassembled WGS sequence"/>
</dbReference>
<reference evidence="1" key="2">
    <citation type="submission" date="2020-09" db="EMBL/GenBank/DDBJ databases">
        <authorList>
            <person name="Sun Q."/>
            <person name="Ohkuma M."/>
        </authorList>
    </citation>
    <scope>NUCLEOTIDE SEQUENCE</scope>
    <source>
        <strain evidence="1">JCM 4714</strain>
    </source>
</reference>
<evidence type="ECO:0000313" key="1">
    <source>
        <dbReference type="EMBL" id="GHE00525.1"/>
    </source>
</evidence>
<name>A0A919D1C0_9ACTN</name>
<evidence type="ECO:0000313" key="2">
    <source>
        <dbReference type="Proteomes" id="UP000655443"/>
    </source>
</evidence>
<dbReference type="Pfam" id="PF09391">
    <property type="entry name" value="DUF2000"/>
    <property type="match status" value="1"/>
</dbReference>
<dbReference type="Gene3D" id="3.40.1490.10">
    <property type="entry name" value="Bit1"/>
    <property type="match status" value="1"/>
</dbReference>
<proteinExistence type="predicted"/>
<evidence type="ECO:0008006" key="3">
    <source>
        <dbReference type="Google" id="ProtNLM"/>
    </source>
</evidence>
<dbReference type="RefSeq" id="WP_229881001.1">
    <property type="nucleotide sequence ID" value="NZ_BMVG01000002.1"/>
</dbReference>
<dbReference type="InterPro" id="IPR023476">
    <property type="entry name" value="Pep_tRNA_hydro_II_dom_sf"/>
</dbReference>
<sequence>MSHLIIQPSDVASDWKFAVVLKAKLPAGVAINAGTHTALGLAAKAAAEHPELAAKMSFLNFPDADGGTHAPISGLSLIVLEGRAAGLRRFRAEASAAGLLVNDFVSAMTGDTYAEQLQRVAALPEAELEYYAVAAFGRRDELDPLTKKFSLWK</sequence>
<keyword evidence="2" id="KW-1185">Reference proteome</keyword>
<reference evidence="1" key="1">
    <citation type="journal article" date="2014" name="Int. J. Syst. Evol. Microbiol.">
        <title>Complete genome sequence of Corynebacterium casei LMG S-19264T (=DSM 44701T), isolated from a smear-ripened cheese.</title>
        <authorList>
            <consortium name="US DOE Joint Genome Institute (JGI-PGF)"/>
            <person name="Walter F."/>
            <person name="Albersmeier A."/>
            <person name="Kalinowski J."/>
            <person name="Ruckert C."/>
        </authorList>
    </citation>
    <scope>NUCLEOTIDE SEQUENCE</scope>
    <source>
        <strain evidence="1">JCM 4714</strain>
    </source>
</reference>
<protein>
    <recommendedName>
        <fullName evidence="3">DUF2000 domain-containing protein</fullName>
    </recommendedName>
</protein>
<accession>A0A919D1C0</accession>
<dbReference type="InterPro" id="IPR018988">
    <property type="entry name" value="DUF2000"/>
</dbReference>